<organism evidence="9 10">
    <name type="scientific">Acinetobacter ursingii</name>
    <dbReference type="NCBI Taxonomy" id="108980"/>
    <lineage>
        <taxon>Bacteria</taxon>
        <taxon>Pseudomonadati</taxon>
        <taxon>Pseudomonadota</taxon>
        <taxon>Gammaproteobacteria</taxon>
        <taxon>Moraxellales</taxon>
        <taxon>Moraxellaceae</taxon>
        <taxon>Acinetobacter</taxon>
    </lineage>
</organism>
<evidence type="ECO:0000313" key="10">
    <source>
        <dbReference type="Proteomes" id="UP001164081"/>
    </source>
</evidence>
<dbReference type="InterPro" id="IPR016147">
    <property type="entry name" value="Pili_assmbl_chaperone_N"/>
</dbReference>
<dbReference type="Pfam" id="PF00345">
    <property type="entry name" value="PapD_N"/>
    <property type="match status" value="1"/>
</dbReference>
<evidence type="ECO:0000259" key="8">
    <source>
        <dbReference type="Pfam" id="PF02753"/>
    </source>
</evidence>
<evidence type="ECO:0000259" key="7">
    <source>
        <dbReference type="Pfam" id="PF00345"/>
    </source>
</evidence>
<dbReference type="Pfam" id="PF02753">
    <property type="entry name" value="PapD_C"/>
    <property type="match status" value="1"/>
</dbReference>
<evidence type="ECO:0000256" key="6">
    <source>
        <dbReference type="RuleBase" id="RU003918"/>
    </source>
</evidence>
<keyword evidence="5 6" id="KW-0143">Chaperone</keyword>
<dbReference type="Gene3D" id="2.60.40.10">
    <property type="entry name" value="Immunoglobulins"/>
    <property type="match status" value="2"/>
</dbReference>
<feature type="domain" description="Pili assembly chaperone C-terminal" evidence="8">
    <location>
        <begin position="171"/>
        <end position="236"/>
    </location>
</feature>
<dbReference type="EMBL" id="CP089044">
    <property type="protein sequence ID" value="UYF75421.1"/>
    <property type="molecule type" value="Genomic_DNA"/>
</dbReference>
<dbReference type="RefSeq" id="WP_004986058.1">
    <property type="nucleotide sequence ID" value="NZ_AP018824.1"/>
</dbReference>
<dbReference type="InterPro" id="IPR018046">
    <property type="entry name" value="Pili_assmbl_chaperone_CS"/>
</dbReference>
<evidence type="ECO:0000256" key="5">
    <source>
        <dbReference type="ARBA" id="ARBA00023186"/>
    </source>
</evidence>
<dbReference type="PROSITE" id="PS00635">
    <property type="entry name" value="PILI_CHAPERONE"/>
    <property type="match status" value="1"/>
</dbReference>
<dbReference type="AlphaFoldDB" id="A0A3F3LEV8"/>
<dbReference type="SUPFAM" id="SSF49584">
    <property type="entry name" value="Periplasmic chaperone C-domain"/>
    <property type="match status" value="1"/>
</dbReference>
<dbReference type="PANTHER" id="PTHR30251:SF7">
    <property type="entry name" value="FIMBRIAE CHAPARONE"/>
    <property type="match status" value="1"/>
</dbReference>
<sequence>MKLKAIFLLSLTGLLTANSVSAGILAAKTRLLFEEGQRERSLMLANVNDYPVILQTWVDQGQGSPDHAEIPFITLPPVSKMAARGLQSLRVVYNGQILPKDRESVYWLNLYEIPAIPQPDQQDAYISLAMNTQLKIFYRPKSLKKFELSDIAKQLNFSVQVEQDHWKLICDNPTAYHASMVNIQLSYQKQMIETNAETDMMSYPKSQRQYQFNGTLPKADQYQLNFSLIDDFGNQHDFEKNISFIQP</sequence>
<dbReference type="PANTHER" id="PTHR30251">
    <property type="entry name" value="PILUS ASSEMBLY CHAPERONE"/>
    <property type="match status" value="1"/>
</dbReference>
<protein>
    <submittedName>
        <fullName evidence="9">Molecular chaperone</fullName>
    </submittedName>
</protein>
<evidence type="ECO:0000256" key="4">
    <source>
        <dbReference type="ARBA" id="ARBA00022764"/>
    </source>
</evidence>
<keyword evidence="3" id="KW-0732">Signal</keyword>
<comment type="similarity">
    <text evidence="2 6">Belongs to the periplasmic pilus chaperone family.</text>
</comment>
<feature type="domain" description="Pili assembly chaperone N-terminal" evidence="7">
    <location>
        <begin position="25"/>
        <end position="143"/>
    </location>
</feature>
<dbReference type="InterPro" id="IPR013783">
    <property type="entry name" value="Ig-like_fold"/>
</dbReference>
<evidence type="ECO:0000256" key="2">
    <source>
        <dbReference type="ARBA" id="ARBA00007399"/>
    </source>
</evidence>
<reference evidence="9" key="1">
    <citation type="journal article" date="2022" name="J Glob Antimicrob Resist">
        <title>Comparative analysis of IMP-4- and OXA-58-containing plasmids of three carbapenemase-producing Acinetobacter ursingii strains in the Netherlands.</title>
        <authorList>
            <person name="Hendrickx A.P.A."/>
            <person name="Schade R.P."/>
            <person name="Landman F."/>
            <person name="Bosch T."/>
            <person name="Schouls L.M."/>
            <person name="van Dijk K."/>
        </authorList>
    </citation>
    <scope>NUCLEOTIDE SEQUENCE</scope>
    <source>
        <strain evidence="9">RIVM_C010761</strain>
    </source>
</reference>
<dbReference type="InterPro" id="IPR008962">
    <property type="entry name" value="PapD-like_sf"/>
</dbReference>
<evidence type="ECO:0000313" key="9">
    <source>
        <dbReference type="EMBL" id="UYF75421.1"/>
    </source>
</evidence>
<dbReference type="SUPFAM" id="SSF49354">
    <property type="entry name" value="PapD-like"/>
    <property type="match status" value="1"/>
</dbReference>
<dbReference type="InterPro" id="IPR016148">
    <property type="entry name" value="Pili_assmbl_chaperone_C"/>
</dbReference>
<comment type="subcellular location">
    <subcellularLocation>
        <location evidence="1 6">Periplasm</location>
    </subcellularLocation>
</comment>
<dbReference type="Proteomes" id="UP001164081">
    <property type="component" value="Chromosome"/>
</dbReference>
<dbReference type="GO" id="GO:0030288">
    <property type="term" value="C:outer membrane-bounded periplasmic space"/>
    <property type="evidence" value="ECO:0007669"/>
    <property type="project" value="InterPro"/>
</dbReference>
<evidence type="ECO:0000256" key="3">
    <source>
        <dbReference type="ARBA" id="ARBA00022729"/>
    </source>
</evidence>
<dbReference type="InterPro" id="IPR050643">
    <property type="entry name" value="Periplasmic_pilus_chap"/>
</dbReference>
<name>A0A3F3LEV8_9GAMM</name>
<gene>
    <name evidence="9" type="ORF">LSO58_00360</name>
</gene>
<proteinExistence type="inferred from homology"/>
<keyword evidence="4" id="KW-0574">Periplasm</keyword>
<dbReference type="InterPro" id="IPR001829">
    <property type="entry name" value="Pili_assmbl_chaperone_bac"/>
</dbReference>
<evidence type="ECO:0000256" key="1">
    <source>
        <dbReference type="ARBA" id="ARBA00004418"/>
    </source>
</evidence>
<accession>A0A3F3LEV8</accession>
<dbReference type="GO" id="GO:0071555">
    <property type="term" value="P:cell wall organization"/>
    <property type="evidence" value="ECO:0007669"/>
    <property type="project" value="InterPro"/>
</dbReference>
<dbReference type="PRINTS" id="PR00969">
    <property type="entry name" value="CHAPERONPILI"/>
</dbReference>
<dbReference type="InterPro" id="IPR036316">
    <property type="entry name" value="Pili_assmbl_chap_C_dom_sf"/>
</dbReference>